<protein>
    <recommendedName>
        <fullName evidence="2">DUF4401 domain-containing protein</fullName>
    </recommendedName>
</protein>
<evidence type="ECO:0000256" key="1">
    <source>
        <dbReference type="SAM" id="Phobius"/>
    </source>
</evidence>
<feature type="transmembrane region" description="Helical" evidence="1">
    <location>
        <begin position="95"/>
        <end position="114"/>
    </location>
</feature>
<keyword evidence="1" id="KW-0812">Transmembrane</keyword>
<feature type="transmembrane region" description="Helical" evidence="1">
    <location>
        <begin position="67"/>
        <end position="83"/>
    </location>
</feature>
<evidence type="ECO:0000259" key="2">
    <source>
        <dbReference type="Pfam" id="PF14351"/>
    </source>
</evidence>
<proteinExistence type="predicted"/>
<evidence type="ECO:0000313" key="3">
    <source>
        <dbReference type="EMBL" id="KFA90554.1"/>
    </source>
</evidence>
<reference evidence="3 4" key="1">
    <citation type="submission" date="2014-07" db="EMBL/GenBank/DDBJ databases">
        <title>Draft Genome Sequence of Gephyronic Acid Producer, Cystobacter violaceus Strain Cb vi76.</title>
        <authorList>
            <person name="Stevens D.C."/>
            <person name="Young J."/>
            <person name="Carmichael R."/>
            <person name="Tan J."/>
            <person name="Taylor R.E."/>
        </authorList>
    </citation>
    <scope>NUCLEOTIDE SEQUENCE [LARGE SCALE GENOMIC DNA]</scope>
    <source>
        <strain evidence="3 4">Cb vi76</strain>
    </source>
</reference>
<keyword evidence="1" id="KW-1133">Transmembrane helix</keyword>
<keyword evidence="1" id="KW-0472">Membrane</keyword>
<dbReference type="Proteomes" id="UP000028547">
    <property type="component" value="Unassembled WGS sequence"/>
</dbReference>
<accession>A0A084SQ19</accession>
<comment type="caution">
    <text evidence="3">The sequence shown here is derived from an EMBL/GenBank/DDBJ whole genome shotgun (WGS) entry which is preliminary data.</text>
</comment>
<dbReference type="RefSeq" id="WP_043401942.1">
    <property type="nucleotide sequence ID" value="NZ_JPMI01000202.1"/>
</dbReference>
<organism evidence="3 4">
    <name type="scientific">Archangium violaceum Cb vi76</name>
    <dbReference type="NCBI Taxonomy" id="1406225"/>
    <lineage>
        <taxon>Bacteria</taxon>
        <taxon>Pseudomonadati</taxon>
        <taxon>Myxococcota</taxon>
        <taxon>Myxococcia</taxon>
        <taxon>Myxococcales</taxon>
        <taxon>Cystobacterineae</taxon>
        <taxon>Archangiaceae</taxon>
        <taxon>Archangium</taxon>
    </lineage>
</organism>
<name>A0A084SQ19_9BACT</name>
<feature type="transmembrane region" description="Helical" evidence="1">
    <location>
        <begin position="150"/>
        <end position="179"/>
    </location>
</feature>
<evidence type="ECO:0000313" key="4">
    <source>
        <dbReference type="Proteomes" id="UP000028547"/>
    </source>
</evidence>
<feature type="transmembrane region" description="Helical" evidence="1">
    <location>
        <begin position="120"/>
        <end position="138"/>
    </location>
</feature>
<feature type="transmembrane region" description="Helical" evidence="1">
    <location>
        <begin position="264"/>
        <end position="293"/>
    </location>
</feature>
<feature type="domain" description="DUF4401" evidence="2">
    <location>
        <begin position="34"/>
        <end position="348"/>
    </location>
</feature>
<dbReference type="EMBL" id="JPMI01000202">
    <property type="protein sequence ID" value="KFA90554.1"/>
    <property type="molecule type" value="Genomic_DNA"/>
</dbReference>
<dbReference type="InterPro" id="IPR025513">
    <property type="entry name" value="DUF4401"/>
</dbReference>
<gene>
    <name evidence="3" type="ORF">Q664_27755</name>
</gene>
<dbReference type="AlphaFoldDB" id="A0A084SQ19"/>
<feature type="transmembrane region" description="Helical" evidence="1">
    <location>
        <begin position="35"/>
        <end position="61"/>
    </location>
</feature>
<feature type="transmembrane region" description="Helical" evidence="1">
    <location>
        <begin position="191"/>
        <end position="212"/>
    </location>
</feature>
<sequence>MAFKPSLRDVLPTPMHASARVALATSTEATASVPWFVRILTGFGAWLASWFLIAFVAIGVLGAGEEVGAIVLGLILTGVAVLVRHAGGNVFLTQLALSTGLAGQGLFIGGVGAATDEKGAALATVVIQAVLLFVYPDLIQRFLSTYFGGLALLFLLRLTAPAVLTDVTLVGFTVLAHLLLLKQAQFQNGRWSALVTPVVFGLFTTLMSSLVMRSWFHELYREIFRKGATEMPTAVLTLGLAVVTLYSAWRVLEETDSEPGGPAGVTAFASLALTALLTLHTPGVIAATGVLLLGFHRRNVVLLGMAVVFILTFGVGYYYDLQLSLLARSLALLGSGLVLLGLRFFILRRFPAAEEVR</sequence>
<feature type="transmembrane region" description="Helical" evidence="1">
    <location>
        <begin position="325"/>
        <end position="347"/>
    </location>
</feature>
<feature type="transmembrane region" description="Helical" evidence="1">
    <location>
        <begin position="300"/>
        <end position="319"/>
    </location>
</feature>
<dbReference type="Pfam" id="PF14351">
    <property type="entry name" value="DUF4401"/>
    <property type="match status" value="1"/>
</dbReference>